<dbReference type="OrthoDB" id="9770043at2"/>
<sequence length="403" mass="43483">MKPLRRSLTMKRRSLIALLAAMVAGPAFAQQMNSAPPNAAGQSPAFQGQTRAPELQDGIHVKQQSVISGLENPWGMALLPDGSWLITEKPGRMRLFADGKLSEPLAGLPKVDTRKQGGLLDVAVAPDFAQTRRIWWSFAETREGGKTSTSVATGTLSADGTRIEGAKVIFRQEPAWESTMHYGSRLVFDQQGGLFVTTGERSLPKARQLAQDVNTHLGKVLRIDPMTGRGLSGNPFANGGGQPEIWSWGHRNLQAAALDAEGRLWTVEHGPKGGDELNMPLAGRNYGWPIITYGEDYSGKAIGKGITQQEGMEQPVYYWDPVIAPSGMAFYDGAMFPEMQGDALIGGLQAKALVRLKIKDGHVIGEQHLAQGIGRVRDVAIAPDGAIMVLTDAEDGALIRLSR</sequence>
<dbReference type="InterPro" id="IPR012938">
    <property type="entry name" value="Glc/Sorbosone_DH"/>
</dbReference>
<evidence type="ECO:0000313" key="4">
    <source>
        <dbReference type="Proteomes" id="UP000449846"/>
    </source>
</evidence>
<keyword evidence="4" id="KW-1185">Reference proteome</keyword>
<reference evidence="3 4" key="1">
    <citation type="submission" date="2019-11" db="EMBL/GenBank/DDBJ databases">
        <authorList>
            <person name="Dong K."/>
        </authorList>
    </citation>
    <scope>NUCLEOTIDE SEQUENCE [LARGE SCALE GENOMIC DNA]</scope>
    <source>
        <strain evidence="3 4">NBRC 112902</strain>
    </source>
</reference>
<dbReference type="PANTHER" id="PTHR19328">
    <property type="entry name" value="HEDGEHOG-INTERACTING PROTEIN"/>
    <property type="match status" value="1"/>
</dbReference>
<dbReference type="PANTHER" id="PTHR19328:SF75">
    <property type="entry name" value="ALDOSE SUGAR DEHYDROGENASE YLII"/>
    <property type="match status" value="1"/>
</dbReference>
<dbReference type="SUPFAM" id="SSF50952">
    <property type="entry name" value="Soluble quinoprotein glucose dehydrogenase"/>
    <property type="match status" value="1"/>
</dbReference>
<organism evidence="3 4">
    <name type="scientific">Paracoccus litorisediminis</name>
    <dbReference type="NCBI Taxonomy" id="2006130"/>
    <lineage>
        <taxon>Bacteria</taxon>
        <taxon>Pseudomonadati</taxon>
        <taxon>Pseudomonadota</taxon>
        <taxon>Alphaproteobacteria</taxon>
        <taxon>Rhodobacterales</taxon>
        <taxon>Paracoccaceae</taxon>
        <taxon>Paracoccus</taxon>
    </lineage>
</organism>
<dbReference type="Gene3D" id="2.120.10.30">
    <property type="entry name" value="TolB, C-terminal domain"/>
    <property type="match status" value="1"/>
</dbReference>
<evidence type="ECO:0000313" key="3">
    <source>
        <dbReference type="EMBL" id="MTH59087.1"/>
    </source>
</evidence>
<proteinExistence type="predicted"/>
<evidence type="ECO:0000256" key="1">
    <source>
        <dbReference type="SAM" id="SignalP"/>
    </source>
</evidence>
<accession>A0A844HL31</accession>
<dbReference type="InterPro" id="IPR011041">
    <property type="entry name" value="Quinoprot_gluc/sorb_DH_b-prop"/>
</dbReference>
<feature type="chain" id="PRO_5032545647" evidence="1">
    <location>
        <begin position="30"/>
        <end position="403"/>
    </location>
</feature>
<protein>
    <submittedName>
        <fullName evidence="3">PQQ-dependent sugar dehydrogenase</fullName>
    </submittedName>
</protein>
<name>A0A844HL31_9RHOB</name>
<gene>
    <name evidence="3" type="ORF">GL300_07660</name>
</gene>
<dbReference type="EMBL" id="WMIG01000002">
    <property type="protein sequence ID" value="MTH59087.1"/>
    <property type="molecule type" value="Genomic_DNA"/>
</dbReference>
<dbReference type="Pfam" id="PF07995">
    <property type="entry name" value="GSDH"/>
    <property type="match status" value="1"/>
</dbReference>
<dbReference type="AlphaFoldDB" id="A0A844HL31"/>
<dbReference type="Proteomes" id="UP000449846">
    <property type="component" value="Unassembled WGS sequence"/>
</dbReference>
<dbReference type="InterPro" id="IPR011042">
    <property type="entry name" value="6-blade_b-propeller_TolB-like"/>
</dbReference>
<feature type="signal peptide" evidence="1">
    <location>
        <begin position="1"/>
        <end position="29"/>
    </location>
</feature>
<comment type="caution">
    <text evidence="3">The sequence shown here is derived from an EMBL/GenBank/DDBJ whole genome shotgun (WGS) entry which is preliminary data.</text>
</comment>
<keyword evidence="1" id="KW-0732">Signal</keyword>
<evidence type="ECO:0000259" key="2">
    <source>
        <dbReference type="Pfam" id="PF07995"/>
    </source>
</evidence>
<feature type="domain" description="Glucose/Sorbosone dehydrogenase" evidence="2">
    <location>
        <begin position="70"/>
        <end position="400"/>
    </location>
</feature>